<sequence>MLQSLFNKIWEEERVPVEWKEGILIKPPKKGDMGDCSNYRGIMLLSVPGKVLNRVLLERMKEAVDDRLRDQQAGFRKNRSCVDQIATLRIIVEQSLEWTPDFTLSLMGRSKPATVHQVLDSLGVLSTAAKKAQST</sequence>
<dbReference type="AlphaFoldDB" id="A0A6P4Z737"/>
<dbReference type="OrthoDB" id="412793at2759"/>
<dbReference type="RefSeq" id="XP_019625431.1">
    <property type="nucleotide sequence ID" value="XM_019769872.1"/>
</dbReference>
<keyword evidence="1" id="KW-1185">Reference proteome</keyword>
<evidence type="ECO:0000313" key="1">
    <source>
        <dbReference type="Proteomes" id="UP000515135"/>
    </source>
</evidence>
<protein>
    <submittedName>
        <fullName evidence="2">Uncharacterized protein LOC109470794</fullName>
    </submittedName>
</protein>
<dbReference type="PANTHER" id="PTHR19446">
    <property type="entry name" value="REVERSE TRANSCRIPTASES"/>
    <property type="match status" value="1"/>
</dbReference>
<organism evidence="1 2">
    <name type="scientific">Branchiostoma belcheri</name>
    <name type="common">Amphioxus</name>
    <dbReference type="NCBI Taxonomy" id="7741"/>
    <lineage>
        <taxon>Eukaryota</taxon>
        <taxon>Metazoa</taxon>
        <taxon>Chordata</taxon>
        <taxon>Cephalochordata</taxon>
        <taxon>Leptocardii</taxon>
        <taxon>Amphioxiformes</taxon>
        <taxon>Branchiostomatidae</taxon>
        <taxon>Branchiostoma</taxon>
    </lineage>
</organism>
<evidence type="ECO:0000313" key="2">
    <source>
        <dbReference type="RefSeq" id="XP_019625431.1"/>
    </source>
</evidence>
<accession>A0A6P4Z737</accession>
<reference evidence="2" key="1">
    <citation type="submission" date="2025-08" db="UniProtKB">
        <authorList>
            <consortium name="RefSeq"/>
        </authorList>
    </citation>
    <scope>IDENTIFICATION</scope>
    <source>
        <tissue evidence="2">Gonad</tissue>
    </source>
</reference>
<name>A0A6P4Z737_BRABE</name>
<gene>
    <name evidence="2" type="primary">LOC109470794</name>
</gene>
<proteinExistence type="predicted"/>
<dbReference type="Proteomes" id="UP000515135">
    <property type="component" value="Unplaced"/>
</dbReference>
<dbReference type="KEGG" id="bbel:109470794"/>
<dbReference type="GeneID" id="109470794"/>